<gene>
    <name evidence="5" type="ORF">SI8410_01001519</name>
</gene>
<evidence type="ECO:0000256" key="4">
    <source>
        <dbReference type="SAM" id="MobiDB-lite"/>
    </source>
</evidence>
<keyword evidence="2 3" id="KW-0175">Coiled coil</keyword>
<feature type="region of interest" description="Disordered" evidence="4">
    <location>
        <begin position="1"/>
        <end position="102"/>
    </location>
</feature>
<dbReference type="AlphaFoldDB" id="A0A7I8JZL5"/>
<feature type="coiled-coil region" evidence="3">
    <location>
        <begin position="372"/>
        <end position="399"/>
    </location>
</feature>
<feature type="compositionally biased region" description="Basic and acidic residues" evidence="4">
    <location>
        <begin position="613"/>
        <end position="622"/>
    </location>
</feature>
<dbReference type="InterPro" id="IPR029688">
    <property type="entry name" value="ICR"/>
</dbReference>
<dbReference type="Gene3D" id="1.20.5.1700">
    <property type="match status" value="1"/>
</dbReference>
<proteinExistence type="inferred from homology"/>
<dbReference type="PANTHER" id="PTHR34224:SF4">
    <property type="entry name" value="INTERACTOR OF CONSTITUTIVE ACTIVE ROPS 2, CHLOROPLASTIC"/>
    <property type="match status" value="1"/>
</dbReference>
<dbReference type="OrthoDB" id="1932291at2759"/>
<accession>A0A7I8JZL5</accession>
<evidence type="ECO:0000256" key="3">
    <source>
        <dbReference type="SAM" id="Coils"/>
    </source>
</evidence>
<feature type="compositionally biased region" description="Low complexity" evidence="4">
    <location>
        <begin position="31"/>
        <end position="49"/>
    </location>
</feature>
<feature type="compositionally biased region" description="Basic and acidic residues" evidence="4">
    <location>
        <begin position="54"/>
        <end position="70"/>
    </location>
</feature>
<feature type="coiled-coil region" evidence="3">
    <location>
        <begin position="445"/>
        <end position="585"/>
    </location>
</feature>
<organism evidence="5 6">
    <name type="scientific">Spirodela intermedia</name>
    <name type="common">Intermediate duckweed</name>
    <dbReference type="NCBI Taxonomy" id="51605"/>
    <lineage>
        <taxon>Eukaryota</taxon>
        <taxon>Viridiplantae</taxon>
        <taxon>Streptophyta</taxon>
        <taxon>Embryophyta</taxon>
        <taxon>Tracheophyta</taxon>
        <taxon>Spermatophyta</taxon>
        <taxon>Magnoliopsida</taxon>
        <taxon>Liliopsida</taxon>
        <taxon>Araceae</taxon>
        <taxon>Lemnoideae</taxon>
        <taxon>Spirodela</taxon>
    </lineage>
</organism>
<dbReference type="Proteomes" id="UP000663760">
    <property type="component" value="Chromosome 1"/>
</dbReference>
<feature type="compositionally biased region" description="Polar residues" evidence="4">
    <location>
        <begin position="7"/>
        <end position="27"/>
    </location>
</feature>
<evidence type="ECO:0000256" key="1">
    <source>
        <dbReference type="ARBA" id="ARBA00009778"/>
    </source>
</evidence>
<name>A0A7I8JZL5_SPIIN</name>
<evidence type="ECO:0000313" key="5">
    <source>
        <dbReference type="EMBL" id="CAA7389471.1"/>
    </source>
</evidence>
<feature type="region of interest" description="Disordered" evidence="4">
    <location>
        <begin position="140"/>
        <end position="170"/>
    </location>
</feature>
<evidence type="ECO:0000256" key="2">
    <source>
        <dbReference type="ARBA" id="ARBA00023054"/>
    </source>
</evidence>
<dbReference type="EMBL" id="LR746264">
    <property type="protein sequence ID" value="CAA7389471.1"/>
    <property type="molecule type" value="Genomic_DNA"/>
</dbReference>
<sequence length="727" mass="80019">MQKSKTRTGSSGMPQKTSPVTPRSNRQPKVAGTESGSSGSTPSAARSPTVRSPKPIERKAPKSPASEKKPASRVSKLESQLTQVQEDLKKTKELLNSSESSKIRALEEADEAKKQFLAMAADLEDTKRQLLELSRSEVASAQELQVPSQNNDQALESEPKSPKEQDPFDPAAVGCAVHEIENLQLQIEMAVESEAAQSMQAQLAHSELQMLKRDVVETTSLVGTLKAELNGYEKSEADYQELVSETQLQLQVANSTIQTLHSDGLKIVGAFKAVCSDLEASKSQINSLENVVSALQSEVENLKSSLEASELKLKEEQINSTVQICSAEETVSALKGEVERLRSSLVEGTLEEAQTKTLAETERPRIDSGLKEDKLESTVDEANARIAELKAHLAEKEEELCKVSDLNETLRREVEKVGSTTPTECGLESKLKSSDEDISEMRSTLALLRADLTDRENELQRLSNLNESLKEEIEKLRPASAEPGLETKSVEEVDEVKSKLADLRTSLTEKETQLQDVLDANERLKEEVRKLTENQTESELESKGKASVSEIAELKENLMDKETELQSISEENKVLRAEMRKKEGEMLKTHESAQVELEAAKASQQDAMTKLGHAAEEADKSSQRAAKMGEQLDAVRATNSEMEAELKRLRIQTDQWRKAAEAAAAILNTGSNGKLSEKSGSIDSEYLNFGGKLLSSPYSDEMDEEATKTKKNTVLKKIGILWKKGQK</sequence>
<feature type="region of interest" description="Disordered" evidence="4">
    <location>
        <begin position="601"/>
        <end position="628"/>
    </location>
</feature>
<feature type="compositionally biased region" description="Basic and acidic residues" evidence="4">
    <location>
        <begin position="157"/>
        <end position="166"/>
    </location>
</feature>
<comment type="similarity">
    <text evidence="1">Belongs to the ICR family.</text>
</comment>
<evidence type="ECO:0000313" key="6">
    <source>
        <dbReference type="Proteomes" id="UP000663760"/>
    </source>
</evidence>
<feature type="coiled-coil region" evidence="3">
    <location>
        <begin position="278"/>
        <end position="319"/>
    </location>
</feature>
<dbReference type="PANTHER" id="PTHR34224">
    <property type="entry name" value="INTERACTOR OF CONSTITUTIVE ACTIVE ROPS 2, CHLOROPLASTIC-RELATED"/>
    <property type="match status" value="1"/>
</dbReference>
<protein>
    <submittedName>
        <fullName evidence="5">Uncharacterized protein</fullName>
    </submittedName>
</protein>
<keyword evidence="6" id="KW-1185">Reference proteome</keyword>
<reference evidence="5" key="1">
    <citation type="submission" date="2020-02" db="EMBL/GenBank/DDBJ databases">
        <authorList>
            <person name="Scholz U."/>
            <person name="Mascher M."/>
            <person name="Fiebig A."/>
        </authorList>
    </citation>
    <scope>NUCLEOTIDE SEQUENCE</scope>
</reference>
<feature type="compositionally biased region" description="Polar residues" evidence="4">
    <location>
        <begin position="140"/>
        <end position="154"/>
    </location>
</feature>